<evidence type="ECO:0000313" key="2">
    <source>
        <dbReference type="Ensembl" id="ENSSHAP00000039325.1"/>
    </source>
</evidence>
<evidence type="ECO:0000313" key="3">
    <source>
        <dbReference type="Proteomes" id="UP000007648"/>
    </source>
</evidence>
<evidence type="ECO:0000256" key="1">
    <source>
        <dbReference type="SAM" id="MobiDB-lite"/>
    </source>
</evidence>
<organism evidence="2 3">
    <name type="scientific">Sarcophilus harrisii</name>
    <name type="common">Tasmanian devil</name>
    <name type="synonym">Sarcophilus laniarius</name>
    <dbReference type="NCBI Taxonomy" id="9305"/>
    <lineage>
        <taxon>Eukaryota</taxon>
        <taxon>Metazoa</taxon>
        <taxon>Chordata</taxon>
        <taxon>Craniata</taxon>
        <taxon>Vertebrata</taxon>
        <taxon>Euteleostomi</taxon>
        <taxon>Mammalia</taxon>
        <taxon>Metatheria</taxon>
        <taxon>Dasyuromorphia</taxon>
        <taxon>Dasyuridae</taxon>
        <taxon>Sarcophilus</taxon>
    </lineage>
</organism>
<gene>
    <name evidence="2" type="primary">LOC100931187</name>
</gene>
<accession>A0A7N4PJ97</accession>
<keyword evidence="3" id="KW-1185">Reference proteome</keyword>
<dbReference type="PANTHER" id="PTHR38495:SF1">
    <property type="entry name" value="RIKEN CDNA 1700001K19 GENE"/>
    <property type="match status" value="1"/>
</dbReference>
<sequence length="290" mass="33266">MMERTAEGRRKKRRPGCYRRVWRPPGPADTCDLMDSDKSPDFVEKLAHKYKQKCKIESSTDSESETNTEGTFTRRFFKKASDMKLQGDHKKNRMEFAEGIIREFLDPYDGDSEDVPNLSDCSLNNCSLGDISCNGVSNSLNSRIPEEVAIEEPTFLKSPELAKCTSWTSPTLETNDVYMQPMSELKLPIEIISQEVRDCSTRLSEPAGLSVDSRIVTQVQGPRLEHSWFMNIDPPKPVKHLENVGRVPLQPARLLYDKDIKLYKPSLFKRKLELPHSECEKIKRKKQHMA</sequence>
<reference evidence="2" key="2">
    <citation type="submission" date="2025-08" db="UniProtKB">
        <authorList>
            <consortium name="Ensembl"/>
        </authorList>
    </citation>
    <scope>IDENTIFICATION</scope>
</reference>
<name>A0A7N4PJ97_SARHA</name>
<feature type="region of interest" description="Disordered" evidence="1">
    <location>
        <begin position="1"/>
        <end position="35"/>
    </location>
</feature>
<dbReference type="AlphaFoldDB" id="A0A7N4PJ97"/>
<dbReference type="PANTHER" id="PTHR38495">
    <property type="entry name" value="MCG11474"/>
    <property type="match status" value="1"/>
</dbReference>
<dbReference type="InParanoid" id="A0A7N4PJ97"/>
<proteinExistence type="predicted"/>
<feature type="compositionally biased region" description="Basic residues" evidence="1">
    <location>
        <begin position="9"/>
        <end position="22"/>
    </location>
</feature>
<dbReference type="GeneTree" id="ENSGT00520000057711"/>
<dbReference type="Proteomes" id="UP000007648">
    <property type="component" value="Unassembled WGS sequence"/>
</dbReference>
<reference evidence="2 3" key="1">
    <citation type="journal article" date="2011" name="Proc. Natl. Acad. Sci. U.S.A.">
        <title>Genetic diversity and population structure of the endangered marsupial Sarcophilus harrisii (Tasmanian devil).</title>
        <authorList>
            <person name="Miller W."/>
            <person name="Hayes V.M."/>
            <person name="Ratan A."/>
            <person name="Petersen D.C."/>
            <person name="Wittekindt N.E."/>
            <person name="Miller J."/>
            <person name="Walenz B."/>
            <person name="Knight J."/>
            <person name="Qi J."/>
            <person name="Zhao F."/>
            <person name="Wang Q."/>
            <person name="Bedoya-Reina O.C."/>
            <person name="Katiyar N."/>
            <person name="Tomsho L.P."/>
            <person name="Kasson L.M."/>
            <person name="Hardie R.A."/>
            <person name="Woodbridge P."/>
            <person name="Tindall E.A."/>
            <person name="Bertelsen M.F."/>
            <person name="Dixon D."/>
            <person name="Pyecroft S."/>
            <person name="Helgen K.M."/>
            <person name="Lesk A.M."/>
            <person name="Pringle T.H."/>
            <person name="Patterson N."/>
            <person name="Zhang Y."/>
            <person name="Kreiss A."/>
            <person name="Woods G.M."/>
            <person name="Jones M.E."/>
            <person name="Schuster S.C."/>
        </authorList>
    </citation>
    <scope>NUCLEOTIDE SEQUENCE [LARGE SCALE GENOMIC DNA]</scope>
</reference>
<reference evidence="2" key="3">
    <citation type="submission" date="2025-09" db="UniProtKB">
        <authorList>
            <consortium name="Ensembl"/>
        </authorList>
    </citation>
    <scope>IDENTIFICATION</scope>
</reference>
<protein>
    <submittedName>
        <fullName evidence="2">Uncharacterized protein</fullName>
    </submittedName>
</protein>
<dbReference type="Ensembl" id="ENSSHAT00000049784.1">
    <property type="protein sequence ID" value="ENSSHAP00000039325.1"/>
    <property type="gene ID" value="ENSSHAG00000021394.1"/>
</dbReference>